<dbReference type="GO" id="GO:0046872">
    <property type="term" value="F:metal ion binding"/>
    <property type="evidence" value="ECO:0007669"/>
    <property type="project" value="UniProtKB-KW"/>
</dbReference>
<dbReference type="EMBL" id="JACVXD010000002">
    <property type="protein sequence ID" value="MBD0823718.1"/>
    <property type="molecule type" value="Genomic_DNA"/>
</dbReference>
<dbReference type="InterPro" id="IPR000917">
    <property type="entry name" value="Sulfatase_N"/>
</dbReference>
<sequence>MSIRFLPFTLLCFLLLLFSACKNHSVEKQIEIHLDKGLNVLVIIADDAGWNDVGYNGSEVKTPNIDSLANHGVKLNRFYVNPTCSPSRVSLLTGMPSSRIGVVAPISGKSNKTLPDSITTLPQALKRKNYQNALFGKWHLGLDISNGPNAFGFDYSYGFLHGQIDQYTHRYKNGDASWYRNDRMIDEDGHTTDLVTKEAIQWLIKKRDTTKNFYVQLAYSAPHFPLQEEEKWKAPYYKTIKDSSRVDFAAAMTHMDDAIGKVLKTLKEQRLDENTLVIFISDNGAMENWYPTYQYDGKFKGNDVLGSNFPLRDWKTSNYEGAIRVPAIAYFRGKLSAEANSNYMAISDVMPTILSLIGENIPQYVEGVNVWPSIENSKIETNHDIYVRGHIQESLIHKPYKIIRNRHKDGLPALYQLYNIESDPEEKNNLIDEQTEIAETMKTLLQIQFEKDDKTVNVELK</sequence>
<evidence type="ECO:0000256" key="4">
    <source>
        <dbReference type="ARBA" id="ARBA00022837"/>
    </source>
</evidence>
<dbReference type="PANTHER" id="PTHR42693:SF33">
    <property type="entry name" value="ARYLSULFATASE"/>
    <property type="match status" value="1"/>
</dbReference>
<protein>
    <submittedName>
        <fullName evidence="7">Sulfatase-like hydrolase/transferase</fullName>
    </submittedName>
</protein>
<dbReference type="PROSITE" id="PS51257">
    <property type="entry name" value="PROKAR_LIPOPROTEIN"/>
    <property type="match status" value="1"/>
</dbReference>
<dbReference type="PROSITE" id="PS00523">
    <property type="entry name" value="SULFATASE_1"/>
    <property type="match status" value="1"/>
</dbReference>
<keyword evidence="8" id="KW-1185">Reference proteome</keyword>
<proteinExistence type="inferred from homology"/>
<accession>A0A8J6PV11</accession>
<dbReference type="InterPro" id="IPR017850">
    <property type="entry name" value="Alkaline_phosphatase_core_sf"/>
</dbReference>
<evidence type="ECO:0000313" key="8">
    <source>
        <dbReference type="Proteomes" id="UP000621516"/>
    </source>
</evidence>
<name>A0A8J6PV11_9FLAO</name>
<evidence type="ECO:0000259" key="6">
    <source>
        <dbReference type="Pfam" id="PF00884"/>
    </source>
</evidence>
<feature type="domain" description="Sulfatase N-terminal" evidence="6">
    <location>
        <begin position="39"/>
        <end position="358"/>
    </location>
</feature>
<dbReference type="Gene3D" id="3.30.1120.10">
    <property type="match status" value="1"/>
</dbReference>
<evidence type="ECO:0000256" key="1">
    <source>
        <dbReference type="ARBA" id="ARBA00008779"/>
    </source>
</evidence>
<keyword evidence="2" id="KW-0479">Metal-binding</keyword>
<dbReference type="RefSeq" id="WP_188223007.1">
    <property type="nucleotide sequence ID" value="NZ_JACVXD010000002.1"/>
</dbReference>
<evidence type="ECO:0000256" key="2">
    <source>
        <dbReference type="ARBA" id="ARBA00022723"/>
    </source>
</evidence>
<dbReference type="PANTHER" id="PTHR42693">
    <property type="entry name" value="ARYLSULFATASE FAMILY MEMBER"/>
    <property type="match status" value="1"/>
</dbReference>
<organism evidence="7 8">
    <name type="scientific">Aestuariibaculum marinum</name>
    <dbReference type="NCBI Taxonomy" id="2683592"/>
    <lineage>
        <taxon>Bacteria</taxon>
        <taxon>Pseudomonadati</taxon>
        <taxon>Bacteroidota</taxon>
        <taxon>Flavobacteriia</taxon>
        <taxon>Flavobacteriales</taxon>
        <taxon>Flavobacteriaceae</taxon>
    </lineage>
</organism>
<feature type="signal peptide" evidence="5">
    <location>
        <begin position="1"/>
        <end position="25"/>
    </location>
</feature>
<reference evidence="7 8" key="1">
    <citation type="journal article" date="2018" name="J. Microbiol.">
        <title>Aestuariibaculum marinum sp. nov., a marine bacterium isolated from seawater in South Korea.</title>
        <authorList>
            <person name="Choi J."/>
            <person name="Lee D."/>
            <person name="Jang J.H."/>
            <person name="Cha S."/>
            <person name="Seo T."/>
        </authorList>
    </citation>
    <scope>NUCLEOTIDE SEQUENCE [LARGE SCALE GENOMIC DNA]</scope>
    <source>
        <strain evidence="7 8">IP7</strain>
    </source>
</reference>
<dbReference type="InterPro" id="IPR024607">
    <property type="entry name" value="Sulfatase_CS"/>
</dbReference>
<dbReference type="Gene3D" id="3.40.720.10">
    <property type="entry name" value="Alkaline Phosphatase, subunit A"/>
    <property type="match status" value="1"/>
</dbReference>
<dbReference type="InterPro" id="IPR050738">
    <property type="entry name" value="Sulfatase"/>
</dbReference>
<feature type="chain" id="PRO_5035184663" evidence="5">
    <location>
        <begin position="26"/>
        <end position="461"/>
    </location>
</feature>
<dbReference type="SUPFAM" id="SSF53649">
    <property type="entry name" value="Alkaline phosphatase-like"/>
    <property type="match status" value="1"/>
</dbReference>
<comment type="similarity">
    <text evidence="1">Belongs to the sulfatase family.</text>
</comment>
<keyword evidence="5" id="KW-0732">Signal</keyword>
<dbReference type="GO" id="GO:0004065">
    <property type="term" value="F:arylsulfatase activity"/>
    <property type="evidence" value="ECO:0007669"/>
    <property type="project" value="TreeGrafter"/>
</dbReference>
<evidence type="ECO:0000256" key="5">
    <source>
        <dbReference type="SAM" id="SignalP"/>
    </source>
</evidence>
<keyword evidence="4" id="KW-0106">Calcium</keyword>
<keyword evidence="3 7" id="KW-0378">Hydrolase</keyword>
<evidence type="ECO:0000256" key="3">
    <source>
        <dbReference type="ARBA" id="ARBA00022801"/>
    </source>
</evidence>
<dbReference type="AlphaFoldDB" id="A0A8J6PV11"/>
<dbReference type="Proteomes" id="UP000621516">
    <property type="component" value="Unassembled WGS sequence"/>
</dbReference>
<gene>
    <name evidence="7" type="ORF">ICJ85_06765</name>
</gene>
<dbReference type="Pfam" id="PF00884">
    <property type="entry name" value="Sulfatase"/>
    <property type="match status" value="1"/>
</dbReference>
<evidence type="ECO:0000313" key="7">
    <source>
        <dbReference type="EMBL" id="MBD0823718.1"/>
    </source>
</evidence>
<comment type="caution">
    <text evidence="7">The sequence shown here is derived from an EMBL/GenBank/DDBJ whole genome shotgun (WGS) entry which is preliminary data.</text>
</comment>